<evidence type="ECO:0000256" key="2">
    <source>
        <dbReference type="ARBA" id="ARBA00007375"/>
    </source>
</evidence>
<evidence type="ECO:0000256" key="4">
    <source>
        <dbReference type="ARBA" id="ARBA00022989"/>
    </source>
</evidence>
<sequence>MTDVKQFLKSQGPKLLPFFVFVIIYFACVRDPHGELWTTLLKCAPIFCLMLYIILKGINLTKDCRYSQIILLGLIFSSGGDALLNIDLFPHGMGSFALAQICYIFAFGFKPLKWLIAVPLYLAGAALVAIVFKDLDEILVIGLPVYVFLLLTMCWRSLARAVDSKCYLHIFCAVGSVFFVISDGLIGVDMFLIKVPHARIWIMSTYYLAQFAIALSTATELTKKKSPKNLKGRQMSARQHVKTK</sequence>
<evidence type="ECO:0000256" key="5">
    <source>
        <dbReference type="ARBA" id="ARBA00023136"/>
    </source>
</evidence>
<evidence type="ECO:0000256" key="6">
    <source>
        <dbReference type="ARBA" id="ARBA00035673"/>
    </source>
</evidence>
<dbReference type="EC" id="3.3.2.2" evidence="6"/>
<evidence type="ECO:0000256" key="7">
    <source>
        <dbReference type="ARBA" id="ARBA00049458"/>
    </source>
</evidence>
<evidence type="ECO:0000256" key="3">
    <source>
        <dbReference type="ARBA" id="ARBA00022692"/>
    </source>
</evidence>
<dbReference type="STRING" id="7375.A0A0L0CEL0"/>
<dbReference type="PANTHER" id="PTHR31885">
    <property type="entry name" value="GH04784P"/>
    <property type="match status" value="1"/>
</dbReference>
<dbReference type="Pfam" id="PF07947">
    <property type="entry name" value="YhhN"/>
    <property type="match status" value="1"/>
</dbReference>
<comment type="caution">
    <text evidence="11">The sequence shown here is derived from an EMBL/GenBank/DDBJ whole genome shotgun (WGS) entry which is preliminary data.</text>
</comment>
<dbReference type="GO" id="GO:0047408">
    <property type="term" value="F:alkenylglycerophosphocholine hydrolase activity"/>
    <property type="evidence" value="ECO:0007669"/>
    <property type="project" value="UniProtKB-EC"/>
</dbReference>
<evidence type="ECO:0000256" key="1">
    <source>
        <dbReference type="ARBA" id="ARBA00004141"/>
    </source>
</evidence>
<evidence type="ECO:0000256" key="8">
    <source>
        <dbReference type="ARBA" id="ARBA00049560"/>
    </source>
</evidence>
<dbReference type="OrthoDB" id="2133758at2759"/>
<feature type="transmembrane region" description="Helical" evidence="10">
    <location>
        <begin position="114"/>
        <end position="132"/>
    </location>
</feature>
<feature type="transmembrane region" description="Helical" evidence="10">
    <location>
        <begin position="36"/>
        <end position="55"/>
    </location>
</feature>
<proteinExistence type="inferred from homology"/>
<keyword evidence="4 10" id="KW-1133">Transmembrane helix</keyword>
<feature type="transmembrane region" description="Helical" evidence="10">
    <location>
        <begin position="200"/>
        <end position="221"/>
    </location>
</feature>
<protein>
    <recommendedName>
        <fullName evidence="6">lysoplasmalogenase</fullName>
        <ecNumber evidence="6">3.3.2.2</ecNumber>
    </recommendedName>
</protein>
<feature type="transmembrane region" description="Helical" evidence="10">
    <location>
        <begin position="92"/>
        <end position="109"/>
    </location>
</feature>
<feature type="transmembrane region" description="Helical" evidence="10">
    <location>
        <begin position="138"/>
        <end position="155"/>
    </location>
</feature>
<reference evidence="11 12" key="1">
    <citation type="journal article" date="2015" name="Nat. Commun.">
        <title>Lucilia cuprina genome unlocks parasitic fly biology to underpin future interventions.</title>
        <authorList>
            <person name="Anstead C.A."/>
            <person name="Korhonen P.K."/>
            <person name="Young N.D."/>
            <person name="Hall R.S."/>
            <person name="Jex A.R."/>
            <person name="Murali S.C."/>
            <person name="Hughes D.S."/>
            <person name="Lee S.F."/>
            <person name="Perry T."/>
            <person name="Stroehlein A.J."/>
            <person name="Ansell B.R."/>
            <person name="Breugelmans B."/>
            <person name="Hofmann A."/>
            <person name="Qu J."/>
            <person name="Dugan S."/>
            <person name="Lee S.L."/>
            <person name="Chao H."/>
            <person name="Dinh H."/>
            <person name="Han Y."/>
            <person name="Doddapaneni H.V."/>
            <person name="Worley K.C."/>
            <person name="Muzny D.M."/>
            <person name="Ioannidis P."/>
            <person name="Waterhouse R.M."/>
            <person name="Zdobnov E.M."/>
            <person name="James P.J."/>
            <person name="Bagnall N.H."/>
            <person name="Kotze A.C."/>
            <person name="Gibbs R.A."/>
            <person name="Richards S."/>
            <person name="Batterham P."/>
            <person name="Gasser R.B."/>
        </authorList>
    </citation>
    <scope>NUCLEOTIDE SEQUENCE [LARGE SCALE GENOMIC DNA]</scope>
    <source>
        <strain evidence="11 12">LS</strain>
        <tissue evidence="11">Full body</tissue>
    </source>
</reference>
<dbReference type="InterPro" id="IPR012506">
    <property type="entry name" value="TMEM86B-like"/>
</dbReference>
<accession>A0A0L0CEL0</accession>
<comment type="catalytic activity">
    <reaction evidence="8">
        <text>a 1-O-(1Z-alkenyl)-sn-glycero-3-phosphocholine + H2O = a 2,3-saturated aldehyde + sn-glycerol 3-phosphocholine</text>
        <dbReference type="Rhea" id="RHEA:22544"/>
        <dbReference type="ChEBI" id="CHEBI:15377"/>
        <dbReference type="ChEBI" id="CHEBI:16870"/>
        <dbReference type="ChEBI" id="CHEBI:73359"/>
        <dbReference type="ChEBI" id="CHEBI:77287"/>
        <dbReference type="EC" id="3.3.2.2"/>
    </reaction>
</comment>
<dbReference type="Proteomes" id="UP000037069">
    <property type="component" value="Unassembled WGS sequence"/>
</dbReference>
<evidence type="ECO:0000313" key="12">
    <source>
        <dbReference type="Proteomes" id="UP000037069"/>
    </source>
</evidence>
<dbReference type="AlphaFoldDB" id="A0A0L0CEL0"/>
<comment type="subcellular location">
    <subcellularLocation>
        <location evidence="1">Membrane</location>
        <topology evidence="1">Multi-pass membrane protein</topology>
    </subcellularLocation>
</comment>
<name>A0A0L0CEL0_LUCCU</name>
<feature type="transmembrane region" description="Helical" evidence="10">
    <location>
        <begin position="167"/>
        <end position="188"/>
    </location>
</feature>
<keyword evidence="3 10" id="KW-0812">Transmembrane</keyword>
<evidence type="ECO:0000313" key="11">
    <source>
        <dbReference type="EMBL" id="KNC30695.1"/>
    </source>
</evidence>
<evidence type="ECO:0000256" key="10">
    <source>
        <dbReference type="SAM" id="Phobius"/>
    </source>
</evidence>
<keyword evidence="12" id="KW-1185">Reference proteome</keyword>
<comment type="similarity">
    <text evidence="2">Belongs to the TMEM86 family.</text>
</comment>
<dbReference type="PANTHER" id="PTHR31885:SF6">
    <property type="entry name" value="GH04784P"/>
    <property type="match status" value="1"/>
</dbReference>
<organism evidence="11 12">
    <name type="scientific">Lucilia cuprina</name>
    <name type="common">Green bottle fly</name>
    <name type="synonym">Australian sheep blowfly</name>
    <dbReference type="NCBI Taxonomy" id="7375"/>
    <lineage>
        <taxon>Eukaryota</taxon>
        <taxon>Metazoa</taxon>
        <taxon>Ecdysozoa</taxon>
        <taxon>Arthropoda</taxon>
        <taxon>Hexapoda</taxon>
        <taxon>Insecta</taxon>
        <taxon>Pterygota</taxon>
        <taxon>Neoptera</taxon>
        <taxon>Endopterygota</taxon>
        <taxon>Diptera</taxon>
        <taxon>Brachycera</taxon>
        <taxon>Muscomorpha</taxon>
        <taxon>Oestroidea</taxon>
        <taxon>Calliphoridae</taxon>
        <taxon>Luciliinae</taxon>
        <taxon>Lucilia</taxon>
    </lineage>
</organism>
<feature type="region of interest" description="Disordered" evidence="9">
    <location>
        <begin position="225"/>
        <end position="244"/>
    </location>
</feature>
<gene>
    <name evidence="11" type="ORF">FF38_11679</name>
</gene>
<dbReference type="OMA" id="LMFGITH"/>
<feature type="transmembrane region" description="Helical" evidence="10">
    <location>
        <begin position="12"/>
        <end position="30"/>
    </location>
</feature>
<dbReference type="EMBL" id="JRES01000501">
    <property type="protein sequence ID" value="KNC30695.1"/>
    <property type="molecule type" value="Genomic_DNA"/>
</dbReference>
<comment type="catalytic activity">
    <reaction evidence="7">
        <text>a 1-O-(1Z-alkenyl)-sn-glycero-3-phosphoethanolamine + H2O = a 2,3-saturated aldehyde + sn-glycero-3-phosphoethanolamine</text>
        <dbReference type="Rhea" id="RHEA:16905"/>
        <dbReference type="ChEBI" id="CHEBI:15377"/>
        <dbReference type="ChEBI" id="CHEBI:73359"/>
        <dbReference type="ChEBI" id="CHEBI:77288"/>
        <dbReference type="ChEBI" id="CHEBI:143890"/>
        <dbReference type="EC" id="3.3.2.2"/>
    </reaction>
</comment>
<keyword evidence="5 10" id="KW-0472">Membrane</keyword>
<evidence type="ECO:0000256" key="9">
    <source>
        <dbReference type="SAM" id="MobiDB-lite"/>
    </source>
</evidence>
<dbReference type="GO" id="GO:0016020">
    <property type="term" value="C:membrane"/>
    <property type="evidence" value="ECO:0007669"/>
    <property type="project" value="UniProtKB-SubCell"/>
</dbReference>